<dbReference type="AlphaFoldDB" id="A0AAE0NGF8"/>
<comment type="caution">
    <text evidence="3">The sequence shown here is derived from an EMBL/GenBank/DDBJ whole genome shotgun (WGS) entry which is preliminary data.</text>
</comment>
<gene>
    <name evidence="3" type="ORF">B0H63DRAFT_523809</name>
</gene>
<evidence type="ECO:0000256" key="1">
    <source>
        <dbReference type="SAM" id="MobiDB-lite"/>
    </source>
</evidence>
<keyword evidence="4" id="KW-1185">Reference proteome</keyword>
<sequence>MSFTTKTIYLFSGAVTARLSQDLIRDFALSATASISAGAAYRLLNILLRSAGLINNDDNERLVFVLSAVINAIFIGREQRSISFDNHEATPSQTFTPFLRGFFMAILSSFVSGAFLLPTGYSVSPSSFWLCIPEAIVAYFLIALAANALFGPRVVMPFCTTTGTTRCPGRRREVKPPARSEAPDPVAIPVQDGQQSDIVLVQDDDSIQSASHAVRDDNDTQPPAGQVAQADDVLRDFVDPGIRAWQFEGHVTLTKSLAEGR</sequence>
<feature type="region of interest" description="Disordered" evidence="1">
    <location>
        <begin position="210"/>
        <end position="229"/>
    </location>
</feature>
<reference evidence="3" key="1">
    <citation type="journal article" date="2023" name="Mol. Phylogenet. Evol.">
        <title>Genome-scale phylogeny and comparative genomics of the fungal order Sordariales.</title>
        <authorList>
            <person name="Hensen N."/>
            <person name="Bonometti L."/>
            <person name="Westerberg I."/>
            <person name="Brannstrom I.O."/>
            <person name="Guillou S."/>
            <person name="Cros-Aarteil S."/>
            <person name="Calhoun S."/>
            <person name="Haridas S."/>
            <person name="Kuo A."/>
            <person name="Mondo S."/>
            <person name="Pangilinan J."/>
            <person name="Riley R."/>
            <person name="LaButti K."/>
            <person name="Andreopoulos B."/>
            <person name="Lipzen A."/>
            <person name="Chen C."/>
            <person name="Yan M."/>
            <person name="Daum C."/>
            <person name="Ng V."/>
            <person name="Clum A."/>
            <person name="Steindorff A."/>
            <person name="Ohm R.A."/>
            <person name="Martin F."/>
            <person name="Silar P."/>
            <person name="Natvig D.O."/>
            <person name="Lalanne C."/>
            <person name="Gautier V."/>
            <person name="Ament-Velasquez S.L."/>
            <person name="Kruys A."/>
            <person name="Hutchinson M.I."/>
            <person name="Powell A.J."/>
            <person name="Barry K."/>
            <person name="Miller A.N."/>
            <person name="Grigoriev I.V."/>
            <person name="Debuchy R."/>
            <person name="Gladieux P."/>
            <person name="Hiltunen Thoren M."/>
            <person name="Johannesson H."/>
        </authorList>
    </citation>
    <scope>NUCLEOTIDE SEQUENCE</scope>
    <source>
        <strain evidence="3">CBS 232.78</strain>
    </source>
</reference>
<feature type="compositionally biased region" description="Basic and acidic residues" evidence="1">
    <location>
        <begin position="170"/>
        <end position="182"/>
    </location>
</feature>
<feature type="transmembrane region" description="Helical" evidence="2">
    <location>
        <begin position="127"/>
        <end position="150"/>
    </location>
</feature>
<keyword evidence="2" id="KW-0812">Transmembrane</keyword>
<evidence type="ECO:0000313" key="4">
    <source>
        <dbReference type="Proteomes" id="UP001285441"/>
    </source>
</evidence>
<dbReference type="Proteomes" id="UP001285441">
    <property type="component" value="Unassembled WGS sequence"/>
</dbReference>
<dbReference type="EMBL" id="JAULSW010000005">
    <property type="protein sequence ID" value="KAK3381076.1"/>
    <property type="molecule type" value="Genomic_DNA"/>
</dbReference>
<reference evidence="3" key="2">
    <citation type="submission" date="2023-06" db="EMBL/GenBank/DDBJ databases">
        <authorList>
            <consortium name="Lawrence Berkeley National Laboratory"/>
            <person name="Haridas S."/>
            <person name="Hensen N."/>
            <person name="Bonometti L."/>
            <person name="Westerberg I."/>
            <person name="Brannstrom I.O."/>
            <person name="Guillou S."/>
            <person name="Cros-Aarteil S."/>
            <person name="Calhoun S."/>
            <person name="Kuo A."/>
            <person name="Mondo S."/>
            <person name="Pangilinan J."/>
            <person name="Riley R."/>
            <person name="LaButti K."/>
            <person name="Andreopoulos B."/>
            <person name="Lipzen A."/>
            <person name="Chen C."/>
            <person name="Yanf M."/>
            <person name="Daum C."/>
            <person name="Ng V."/>
            <person name="Clum A."/>
            <person name="Steindorff A."/>
            <person name="Ohm R."/>
            <person name="Martin F."/>
            <person name="Silar P."/>
            <person name="Natvig D."/>
            <person name="Lalanne C."/>
            <person name="Gautier V."/>
            <person name="Ament-velasquez S.L."/>
            <person name="Kruys A."/>
            <person name="Hutchinson M.I."/>
            <person name="Powell A.J."/>
            <person name="Barry K."/>
            <person name="Miller A.N."/>
            <person name="Grigoriev I.V."/>
            <person name="Debuchy R."/>
            <person name="Gladieux P."/>
            <person name="Thoren M.H."/>
            <person name="Johannesson H."/>
        </authorList>
    </citation>
    <scope>NUCLEOTIDE SEQUENCE</scope>
    <source>
        <strain evidence="3">CBS 232.78</strain>
    </source>
</reference>
<proteinExistence type="predicted"/>
<organism evidence="3 4">
    <name type="scientific">Podospora didyma</name>
    <dbReference type="NCBI Taxonomy" id="330526"/>
    <lineage>
        <taxon>Eukaryota</taxon>
        <taxon>Fungi</taxon>
        <taxon>Dikarya</taxon>
        <taxon>Ascomycota</taxon>
        <taxon>Pezizomycotina</taxon>
        <taxon>Sordariomycetes</taxon>
        <taxon>Sordariomycetidae</taxon>
        <taxon>Sordariales</taxon>
        <taxon>Podosporaceae</taxon>
        <taxon>Podospora</taxon>
    </lineage>
</organism>
<name>A0AAE0NGF8_9PEZI</name>
<evidence type="ECO:0000313" key="3">
    <source>
        <dbReference type="EMBL" id="KAK3381076.1"/>
    </source>
</evidence>
<evidence type="ECO:0000256" key="2">
    <source>
        <dbReference type="SAM" id="Phobius"/>
    </source>
</evidence>
<accession>A0AAE0NGF8</accession>
<feature type="transmembrane region" description="Helical" evidence="2">
    <location>
        <begin position="98"/>
        <end position="121"/>
    </location>
</feature>
<protein>
    <recommendedName>
        <fullName evidence="5">Transmembrane protein</fullName>
    </recommendedName>
</protein>
<feature type="region of interest" description="Disordered" evidence="1">
    <location>
        <begin position="166"/>
        <end position="189"/>
    </location>
</feature>
<evidence type="ECO:0008006" key="5">
    <source>
        <dbReference type="Google" id="ProtNLM"/>
    </source>
</evidence>
<keyword evidence="2" id="KW-0472">Membrane</keyword>
<keyword evidence="2" id="KW-1133">Transmembrane helix</keyword>